<keyword evidence="5" id="KW-0808">Transferase</keyword>
<dbReference type="SUPFAM" id="SSF52794">
    <property type="entry name" value="PTS system IIB component-like"/>
    <property type="match status" value="1"/>
</dbReference>
<dbReference type="PANTHER" id="PTHR36203:SF1">
    <property type="entry name" value="ASCORBATE-SPECIFIC PTS SYSTEM EIIA COMPONENT"/>
    <property type="match status" value="1"/>
</dbReference>
<dbReference type="Pfam" id="PF00874">
    <property type="entry name" value="PRD"/>
    <property type="match status" value="1"/>
</dbReference>
<dbReference type="PROSITE" id="PS51099">
    <property type="entry name" value="PTS_EIIB_TYPE_2"/>
    <property type="match status" value="1"/>
</dbReference>
<reference evidence="14 15" key="1">
    <citation type="submission" date="2012-12" db="EMBL/GenBank/DDBJ databases">
        <title>Novel taxa of Listeriaceae from agricultural environments in the United States.</title>
        <authorList>
            <person name="den Bakker H.C."/>
            <person name="Allred A."/>
            <person name="Warchocki S."/>
            <person name="Wright E.M."/>
            <person name="Burrell A."/>
            <person name="Nightingale K.K."/>
            <person name="Kephart D."/>
            <person name="Wiedmann M."/>
        </authorList>
    </citation>
    <scope>NUCLEOTIDE SEQUENCE [LARGE SCALE GENOMIC DNA]</scope>
    <source>
        <strain evidence="14 15">FSL F6-1037</strain>
    </source>
</reference>
<organism evidence="14 15">
    <name type="scientific">Brochothrix campestris FSL F6-1037</name>
    <dbReference type="NCBI Taxonomy" id="1265861"/>
    <lineage>
        <taxon>Bacteria</taxon>
        <taxon>Bacillati</taxon>
        <taxon>Bacillota</taxon>
        <taxon>Bacilli</taxon>
        <taxon>Bacillales</taxon>
        <taxon>Listeriaceae</taxon>
        <taxon>Brochothrix</taxon>
    </lineage>
</organism>
<dbReference type="PROSITE" id="PS51372">
    <property type="entry name" value="PRD_2"/>
    <property type="match status" value="1"/>
</dbReference>
<feature type="domain" description="PTS EIIA type-2" evidence="11">
    <location>
        <begin position="339"/>
        <end position="486"/>
    </location>
</feature>
<dbReference type="InterPro" id="IPR051351">
    <property type="entry name" value="Ascorbate-PTS_EIIA_comp"/>
</dbReference>
<evidence type="ECO:0000259" key="12">
    <source>
        <dbReference type="PROSITE" id="PS51099"/>
    </source>
</evidence>
<dbReference type="GO" id="GO:0006355">
    <property type="term" value="P:regulation of DNA-templated transcription"/>
    <property type="evidence" value="ECO:0007669"/>
    <property type="project" value="InterPro"/>
</dbReference>
<sequence length="492" mass="55034">MAERLTTLAQTHKVSFVAERFEHLVAMLSLVQVAEQTAPLVFTVKQKHYGQSHRLRVMAETIVKQLRLTTDTAGNVIFVTAQLLASLQGEHEHPQPEFRQLTEAIIDEVQRLTLTVFEQRSQLSASLYQHVVPCFYRLLFGASIANPYVATIKAEYADLYTLVHKGLRPLEAALDTTLEDAEIAYFTIHFGGQLQFPSRERHIRALTVCPNGVSSSIIMQQQLQDLFPSIAFETVHSVSDSQQLAPASYDLIFSTIYFQTSKPLYVTKPILNPVEKELLKRQLQRDFQLQQSQNQINANDIIALVKRHADIKDETALFKGISRLLNVRRKDEGGVNLTDLLIKDHIQQSDEALSWQAAITLAAQPLLTDHYITADYVAAMIAMVEDVGPYIVLAPQVAIPHARPENGGKKLGMSLLQMKVPVDFDLKQEGGEEYQVKLLFVLSTVDNDSHLTALKQLSNILEDDETIDALINASSTDELLAIIKLKGSADND</sequence>
<keyword evidence="4" id="KW-0597">Phosphoprotein</keyword>
<protein>
    <recommendedName>
        <fullName evidence="9">Ascorbate-specific PTS system EIIA component</fullName>
    </recommendedName>
    <alternativeName>
        <fullName evidence="10">Ascorbate-specific phosphotransferase enzyme IIA component</fullName>
    </alternativeName>
</protein>
<dbReference type="GO" id="GO:0016301">
    <property type="term" value="F:kinase activity"/>
    <property type="evidence" value="ECO:0007669"/>
    <property type="project" value="UniProtKB-KW"/>
</dbReference>
<evidence type="ECO:0000256" key="5">
    <source>
        <dbReference type="ARBA" id="ARBA00022679"/>
    </source>
</evidence>
<name>W7CUT2_9LIST</name>
<dbReference type="PROSITE" id="PS00372">
    <property type="entry name" value="PTS_EIIA_TYPE_2_HIS"/>
    <property type="match status" value="1"/>
</dbReference>
<dbReference type="STRING" id="1265861.BCAMP_10525"/>
<keyword evidence="2" id="KW-0813">Transport</keyword>
<evidence type="ECO:0000313" key="15">
    <source>
        <dbReference type="Proteomes" id="UP000019243"/>
    </source>
</evidence>
<accession>W7CUT2</accession>
<evidence type="ECO:0000259" key="13">
    <source>
        <dbReference type="PROSITE" id="PS51372"/>
    </source>
</evidence>
<evidence type="ECO:0000313" key="14">
    <source>
        <dbReference type="EMBL" id="EUJ36703.1"/>
    </source>
</evidence>
<evidence type="ECO:0000256" key="9">
    <source>
        <dbReference type="ARBA" id="ARBA00041175"/>
    </source>
</evidence>
<comment type="caution">
    <text evidence="14">The sequence shown here is derived from an EMBL/GenBank/DDBJ whole genome shotgun (WGS) entry which is preliminary data.</text>
</comment>
<evidence type="ECO:0000256" key="7">
    <source>
        <dbReference type="ARBA" id="ARBA00022777"/>
    </source>
</evidence>
<dbReference type="Proteomes" id="UP000019243">
    <property type="component" value="Unassembled WGS sequence"/>
</dbReference>
<dbReference type="InterPro" id="IPR036095">
    <property type="entry name" value="PTS_EIIB-like_sf"/>
</dbReference>
<dbReference type="GO" id="GO:0009401">
    <property type="term" value="P:phosphoenolpyruvate-dependent sugar phosphotransferase system"/>
    <property type="evidence" value="ECO:0007669"/>
    <property type="project" value="UniProtKB-KW"/>
</dbReference>
<dbReference type="Gene3D" id="1.10.1790.10">
    <property type="entry name" value="PRD domain"/>
    <property type="match status" value="1"/>
</dbReference>
<dbReference type="InterPro" id="IPR016152">
    <property type="entry name" value="PTrfase/Anion_transptr"/>
</dbReference>
<dbReference type="SUPFAM" id="SSF55804">
    <property type="entry name" value="Phoshotransferase/anion transport protein"/>
    <property type="match status" value="1"/>
</dbReference>
<dbReference type="Pfam" id="PF00359">
    <property type="entry name" value="PTS_EIIA_2"/>
    <property type="match status" value="1"/>
</dbReference>
<keyword evidence="6" id="KW-0598">Phosphotransferase system</keyword>
<dbReference type="PATRIC" id="fig|1265861.3.peg.2068"/>
<dbReference type="EMBL" id="AODH01000045">
    <property type="protein sequence ID" value="EUJ36703.1"/>
    <property type="molecule type" value="Genomic_DNA"/>
</dbReference>
<dbReference type="InterPro" id="IPR036634">
    <property type="entry name" value="PRD_sf"/>
</dbReference>
<keyword evidence="7" id="KW-0418">Kinase</keyword>
<proteinExistence type="predicted"/>
<dbReference type="InterPro" id="IPR013011">
    <property type="entry name" value="PTS_EIIB_2"/>
</dbReference>
<dbReference type="InterPro" id="IPR002178">
    <property type="entry name" value="PTS_EIIA_type-2_dom"/>
</dbReference>
<keyword evidence="15" id="KW-1185">Reference proteome</keyword>
<evidence type="ECO:0000256" key="2">
    <source>
        <dbReference type="ARBA" id="ARBA00022448"/>
    </source>
</evidence>
<dbReference type="AlphaFoldDB" id="W7CUT2"/>
<dbReference type="Gene3D" id="3.40.930.10">
    <property type="entry name" value="Mannitol-specific EII, Chain A"/>
    <property type="match status" value="1"/>
</dbReference>
<dbReference type="PANTHER" id="PTHR36203">
    <property type="entry name" value="ASCORBATE-SPECIFIC PTS SYSTEM EIIA COMPONENT"/>
    <property type="match status" value="1"/>
</dbReference>
<evidence type="ECO:0000256" key="6">
    <source>
        <dbReference type="ARBA" id="ARBA00022683"/>
    </source>
</evidence>
<feature type="domain" description="PRD" evidence="13">
    <location>
        <begin position="93"/>
        <end position="200"/>
    </location>
</feature>
<dbReference type="GO" id="GO:0008982">
    <property type="term" value="F:protein-N(PI)-phosphohistidine-sugar phosphotransferase activity"/>
    <property type="evidence" value="ECO:0007669"/>
    <property type="project" value="InterPro"/>
</dbReference>
<evidence type="ECO:0000256" key="4">
    <source>
        <dbReference type="ARBA" id="ARBA00022553"/>
    </source>
</evidence>
<evidence type="ECO:0000259" key="11">
    <source>
        <dbReference type="PROSITE" id="PS51094"/>
    </source>
</evidence>
<dbReference type="GO" id="GO:0005737">
    <property type="term" value="C:cytoplasm"/>
    <property type="evidence" value="ECO:0007669"/>
    <property type="project" value="UniProtKB-SubCell"/>
</dbReference>
<evidence type="ECO:0000256" key="8">
    <source>
        <dbReference type="ARBA" id="ARBA00037387"/>
    </source>
</evidence>
<comment type="function">
    <text evidence="8">The phosphoenolpyruvate-dependent sugar phosphotransferase system (sugar PTS), a major carbohydrate active transport system, catalyzes the phosphorylation of incoming sugar substrates concomitantly with their translocation across the cell membrane. The enzyme II UlaABC PTS system is involved in ascorbate transport.</text>
</comment>
<feature type="domain" description="PTS EIIB type-2" evidence="12">
    <location>
        <begin position="203"/>
        <end position="291"/>
    </location>
</feature>
<dbReference type="CDD" id="cd05568">
    <property type="entry name" value="PTS_IIB_bgl_like"/>
    <property type="match status" value="1"/>
</dbReference>
<dbReference type="InterPro" id="IPR011608">
    <property type="entry name" value="PRD"/>
</dbReference>
<dbReference type="PROSITE" id="PS51094">
    <property type="entry name" value="PTS_EIIA_TYPE_2"/>
    <property type="match status" value="1"/>
</dbReference>
<dbReference type="SUPFAM" id="SSF63520">
    <property type="entry name" value="PTS-regulatory domain, PRD"/>
    <property type="match status" value="1"/>
</dbReference>
<evidence type="ECO:0000256" key="3">
    <source>
        <dbReference type="ARBA" id="ARBA00022490"/>
    </source>
</evidence>
<evidence type="ECO:0000256" key="1">
    <source>
        <dbReference type="ARBA" id="ARBA00004496"/>
    </source>
</evidence>
<dbReference type="Gene3D" id="3.40.50.2300">
    <property type="match status" value="1"/>
</dbReference>
<evidence type="ECO:0000256" key="10">
    <source>
        <dbReference type="ARBA" id="ARBA00042072"/>
    </source>
</evidence>
<comment type="subcellular location">
    <subcellularLocation>
        <location evidence="1">Cytoplasm</location>
    </subcellularLocation>
</comment>
<dbReference type="CDD" id="cd00211">
    <property type="entry name" value="PTS_IIA_fru"/>
    <property type="match status" value="1"/>
</dbReference>
<keyword evidence="3" id="KW-0963">Cytoplasm</keyword>
<gene>
    <name evidence="14" type="ORF">BCAMP_10525</name>
</gene>